<proteinExistence type="predicted"/>
<organism evidence="3">
    <name type="scientific">Brugia timori</name>
    <dbReference type="NCBI Taxonomy" id="42155"/>
    <lineage>
        <taxon>Eukaryota</taxon>
        <taxon>Metazoa</taxon>
        <taxon>Ecdysozoa</taxon>
        <taxon>Nematoda</taxon>
        <taxon>Chromadorea</taxon>
        <taxon>Rhabditida</taxon>
        <taxon>Spirurina</taxon>
        <taxon>Spiruromorpha</taxon>
        <taxon>Filarioidea</taxon>
        <taxon>Onchocercidae</taxon>
        <taxon>Brugia</taxon>
    </lineage>
</organism>
<evidence type="ECO:0000313" key="3">
    <source>
        <dbReference type="WBParaSite" id="BTMF_0000921801-mRNA-1"/>
    </source>
</evidence>
<dbReference type="AlphaFoldDB" id="A0A0R3QND3"/>
<reference evidence="1 2" key="2">
    <citation type="submission" date="2018-11" db="EMBL/GenBank/DDBJ databases">
        <authorList>
            <consortium name="Pathogen Informatics"/>
        </authorList>
    </citation>
    <scope>NUCLEOTIDE SEQUENCE [LARGE SCALE GENOMIC DNA]</scope>
</reference>
<dbReference type="WBParaSite" id="BTMF_0000921801-mRNA-1">
    <property type="protein sequence ID" value="BTMF_0000921801-mRNA-1"/>
    <property type="gene ID" value="BTMF_0000921801"/>
</dbReference>
<evidence type="ECO:0000313" key="1">
    <source>
        <dbReference type="EMBL" id="VDO23967.1"/>
    </source>
</evidence>
<protein>
    <submittedName>
        <fullName evidence="1 3">Uncharacterized protein</fullName>
    </submittedName>
</protein>
<evidence type="ECO:0000313" key="2">
    <source>
        <dbReference type="Proteomes" id="UP000280834"/>
    </source>
</evidence>
<keyword evidence="2" id="KW-1185">Reference proteome</keyword>
<dbReference type="Proteomes" id="UP000280834">
    <property type="component" value="Unassembled WGS sequence"/>
</dbReference>
<name>A0A0R3QND3_9BILA</name>
<sequence>MENIKTEKIKENEKKNLQKIFQLAQIADVMLDRKCC</sequence>
<reference evidence="3" key="1">
    <citation type="submission" date="2017-02" db="UniProtKB">
        <authorList>
            <consortium name="WormBaseParasite"/>
        </authorList>
    </citation>
    <scope>IDENTIFICATION</scope>
</reference>
<gene>
    <name evidence="1" type="ORF">BTMF_LOCUS7269</name>
</gene>
<dbReference type="EMBL" id="UZAG01015876">
    <property type="protein sequence ID" value="VDO23967.1"/>
    <property type="molecule type" value="Genomic_DNA"/>
</dbReference>
<accession>A0A0R3QND3</accession>